<evidence type="ECO:0000259" key="6">
    <source>
        <dbReference type="Pfam" id="PF02900"/>
    </source>
</evidence>
<comment type="cofactor">
    <cofactor evidence="1">
        <name>Zn(2+)</name>
        <dbReference type="ChEBI" id="CHEBI:29105"/>
    </cofactor>
</comment>
<comment type="caution">
    <text evidence="7">The sequence shown here is derived from an EMBL/GenBank/DDBJ whole genome shotgun (WGS) entry which is preliminary data.</text>
</comment>
<dbReference type="SUPFAM" id="SSF53213">
    <property type="entry name" value="LigB-like"/>
    <property type="match status" value="1"/>
</dbReference>
<evidence type="ECO:0000256" key="3">
    <source>
        <dbReference type="ARBA" id="ARBA00022723"/>
    </source>
</evidence>
<feature type="domain" description="Extradiol ring-cleavage dioxygenase class III enzyme subunit B" evidence="6">
    <location>
        <begin position="7"/>
        <end position="259"/>
    </location>
</feature>
<dbReference type="Gene3D" id="3.40.830.10">
    <property type="entry name" value="LigB-like"/>
    <property type="match status" value="1"/>
</dbReference>
<dbReference type="GO" id="GO:0008198">
    <property type="term" value="F:ferrous iron binding"/>
    <property type="evidence" value="ECO:0007669"/>
    <property type="project" value="InterPro"/>
</dbReference>
<accession>A0A9P9F9X6</accession>
<keyword evidence="8" id="KW-1185">Reference proteome</keyword>
<name>A0A9P9F9X6_9HYPO</name>
<keyword evidence="3" id="KW-0479">Metal-binding</keyword>
<dbReference type="InterPro" id="IPR004183">
    <property type="entry name" value="Xdiol_dOase_suB"/>
</dbReference>
<reference evidence="7" key="1">
    <citation type="journal article" date="2021" name="Nat. Commun.">
        <title>Genetic determinants of endophytism in the Arabidopsis root mycobiome.</title>
        <authorList>
            <person name="Mesny F."/>
            <person name="Miyauchi S."/>
            <person name="Thiergart T."/>
            <person name="Pickel B."/>
            <person name="Atanasova L."/>
            <person name="Karlsson M."/>
            <person name="Huettel B."/>
            <person name="Barry K.W."/>
            <person name="Haridas S."/>
            <person name="Chen C."/>
            <person name="Bauer D."/>
            <person name="Andreopoulos W."/>
            <person name="Pangilinan J."/>
            <person name="LaButti K."/>
            <person name="Riley R."/>
            <person name="Lipzen A."/>
            <person name="Clum A."/>
            <person name="Drula E."/>
            <person name="Henrissat B."/>
            <person name="Kohler A."/>
            <person name="Grigoriev I.V."/>
            <person name="Martin F.M."/>
            <person name="Hacquard S."/>
        </authorList>
    </citation>
    <scope>NUCLEOTIDE SEQUENCE</scope>
    <source>
        <strain evidence="7">MPI-CAGE-AT-0021</strain>
    </source>
</reference>
<evidence type="ECO:0000313" key="8">
    <source>
        <dbReference type="Proteomes" id="UP000717696"/>
    </source>
</evidence>
<evidence type="ECO:0000256" key="5">
    <source>
        <dbReference type="ARBA" id="ARBA00023002"/>
    </source>
</evidence>
<dbReference type="PANTHER" id="PTHR30096:SF0">
    <property type="entry name" value="4,5-DOPA DIOXYGENASE EXTRADIOL-LIKE PROTEIN"/>
    <property type="match status" value="1"/>
</dbReference>
<proteinExistence type="inferred from homology"/>
<evidence type="ECO:0000256" key="1">
    <source>
        <dbReference type="ARBA" id="ARBA00001947"/>
    </source>
</evidence>
<gene>
    <name evidence="7" type="ORF">B0J13DRAFT_650799</name>
</gene>
<comment type="similarity">
    <text evidence="2">Belongs to the DODA-type extradiol aromatic ring-opening dioxygenase family.</text>
</comment>
<organism evidence="7 8">
    <name type="scientific">Dactylonectria estremocensis</name>
    <dbReference type="NCBI Taxonomy" id="1079267"/>
    <lineage>
        <taxon>Eukaryota</taxon>
        <taxon>Fungi</taxon>
        <taxon>Dikarya</taxon>
        <taxon>Ascomycota</taxon>
        <taxon>Pezizomycotina</taxon>
        <taxon>Sordariomycetes</taxon>
        <taxon>Hypocreomycetidae</taxon>
        <taxon>Hypocreales</taxon>
        <taxon>Nectriaceae</taxon>
        <taxon>Dactylonectria</taxon>
    </lineage>
</organism>
<keyword evidence="4" id="KW-0862">Zinc</keyword>
<evidence type="ECO:0000313" key="7">
    <source>
        <dbReference type="EMBL" id="KAH7157988.1"/>
    </source>
</evidence>
<protein>
    <submittedName>
        <fullName evidence="7">Extradiol ring-cleavage dioxygenase, class III enzyme, subunit B</fullName>
    </submittedName>
</protein>
<dbReference type="GO" id="GO:0016702">
    <property type="term" value="F:oxidoreductase activity, acting on single donors with incorporation of molecular oxygen, incorporation of two atoms of oxygen"/>
    <property type="evidence" value="ECO:0007669"/>
    <property type="project" value="UniProtKB-ARBA"/>
</dbReference>
<evidence type="ECO:0000256" key="2">
    <source>
        <dbReference type="ARBA" id="ARBA00007581"/>
    </source>
</evidence>
<dbReference type="OrthoDB" id="7396853at2759"/>
<dbReference type="AlphaFoldDB" id="A0A9P9F9X6"/>
<dbReference type="Proteomes" id="UP000717696">
    <property type="component" value="Unassembled WGS sequence"/>
</dbReference>
<dbReference type="EMBL" id="JAGMUU010000003">
    <property type="protein sequence ID" value="KAH7157988.1"/>
    <property type="molecule type" value="Genomic_DNA"/>
</dbReference>
<dbReference type="PIRSF" id="PIRSF006157">
    <property type="entry name" value="Doxgns_DODA"/>
    <property type="match status" value="1"/>
</dbReference>
<dbReference type="Pfam" id="PF02900">
    <property type="entry name" value="LigB"/>
    <property type="match status" value="1"/>
</dbReference>
<sequence length="317" mass="35185">MPRASVVCISHGGGPLPVIGGPGHEDIVHSLKTRVPKILKLGTPEAPRAIICVTAHWSENQPAISSADHHDLYYDYGGLPNEAYRLKYNAPGSSAIAHDVKKVLVEEGLAPVLDRRRGWDHGVFIPFMLINPAADIPIIQLSILVSEDATEHLRMGRALSKLRDSNIAILGSGFASIHNNRVVVPLMIRDLRAPANLAKSVREWNEALTAVVTKEKRQDRTKALEGWRSFIHSYDMHPPSAADHFMPLLVCAGAADDEVARMYKDDFLGLDIWTYYWGDVQLGIRVLEVDVFTEPYRGSGHLWAGFSDQFDQKQQSN</sequence>
<keyword evidence="7" id="KW-0223">Dioxygenase</keyword>
<dbReference type="PANTHER" id="PTHR30096">
    <property type="entry name" value="4,5-DOPA DIOXYGENASE EXTRADIOL-LIKE PROTEIN"/>
    <property type="match status" value="1"/>
</dbReference>
<dbReference type="CDD" id="cd07363">
    <property type="entry name" value="45_DOPA_Dioxygenase"/>
    <property type="match status" value="1"/>
</dbReference>
<keyword evidence="5" id="KW-0560">Oxidoreductase</keyword>
<evidence type="ECO:0000256" key="4">
    <source>
        <dbReference type="ARBA" id="ARBA00022833"/>
    </source>
</evidence>
<dbReference type="InterPro" id="IPR014436">
    <property type="entry name" value="Extradiol_dOase_DODA"/>
</dbReference>
<dbReference type="GO" id="GO:0008270">
    <property type="term" value="F:zinc ion binding"/>
    <property type="evidence" value="ECO:0007669"/>
    <property type="project" value="InterPro"/>
</dbReference>